<dbReference type="EMBL" id="QBIY01008974">
    <property type="protein sequence ID" value="RXN36176.1"/>
    <property type="molecule type" value="Genomic_DNA"/>
</dbReference>
<dbReference type="PANTHER" id="PTHR45784:SF3">
    <property type="entry name" value="C-TYPE LECTIN DOMAIN FAMILY 4 MEMBER K-LIKE-RELATED"/>
    <property type="match status" value="1"/>
</dbReference>
<dbReference type="PROSITE" id="PS00615">
    <property type="entry name" value="C_TYPE_LECTIN_1"/>
    <property type="match status" value="1"/>
</dbReference>
<evidence type="ECO:0000313" key="4">
    <source>
        <dbReference type="EMBL" id="RXN24998.1"/>
    </source>
</evidence>
<name>A0A498NWV9_LABRO</name>
<dbReference type="InterPro" id="IPR018378">
    <property type="entry name" value="C-type_lectin_CS"/>
</dbReference>
<accession>A0A498NWV9</accession>
<feature type="domain" description="C-type lectin" evidence="3">
    <location>
        <begin position="230"/>
        <end position="337"/>
    </location>
</feature>
<dbReference type="Pfam" id="PF00059">
    <property type="entry name" value="Lectin_C"/>
    <property type="match status" value="2"/>
</dbReference>
<dbReference type="Gene3D" id="3.10.100.10">
    <property type="entry name" value="Mannose-Binding Protein A, subunit A"/>
    <property type="match status" value="2"/>
</dbReference>
<proteinExistence type="predicted"/>
<keyword evidence="5" id="KW-0430">Lectin</keyword>
<dbReference type="PROSITE" id="PS50041">
    <property type="entry name" value="C_TYPE_LECTIN_2"/>
    <property type="match status" value="2"/>
</dbReference>
<reference evidence="5 6" key="1">
    <citation type="submission" date="2018-03" db="EMBL/GenBank/DDBJ databases">
        <title>Draft genome sequence of Rohu Carp (Labeo rohita).</title>
        <authorList>
            <person name="Das P."/>
            <person name="Kushwaha B."/>
            <person name="Joshi C.G."/>
            <person name="Kumar D."/>
            <person name="Nagpure N.S."/>
            <person name="Sahoo L."/>
            <person name="Das S.P."/>
            <person name="Bit A."/>
            <person name="Patnaik S."/>
            <person name="Meher P.K."/>
            <person name="Jayasankar P."/>
            <person name="Koringa P.G."/>
            <person name="Patel N.V."/>
            <person name="Hinsu A.T."/>
            <person name="Kumar R."/>
            <person name="Pandey M."/>
            <person name="Agarwal S."/>
            <person name="Srivastava S."/>
            <person name="Singh M."/>
            <person name="Iquebal M.A."/>
            <person name="Jaiswal S."/>
            <person name="Angadi U.B."/>
            <person name="Kumar N."/>
            <person name="Raza M."/>
            <person name="Shah T.M."/>
            <person name="Rai A."/>
            <person name="Jena J.K."/>
        </authorList>
    </citation>
    <scope>NUCLEOTIDE SEQUENCE [LARGE SCALE GENOMIC DNA]</scope>
    <source>
        <strain evidence="5">DASCIFA01</strain>
        <tissue evidence="5">Testis</tissue>
    </source>
</reference>
<keyword evidence="2" id="KW-0732">Signal</keyword>
<feature type="chain" id="PRO_5036356197" evidence="2">
    <location>
        <begin position="20"/>
        <end position="409"/>
    </location>
</feature>
<evidence type="ECO:0000313" key="6">
    <source>
        <dbReference type="Proteomes" id="UP000290572"/>
    </source>
</evidence>
<dbReference type="InterPro" id="IPR001304">
    <property type="entry name" value="C-type_lectin-like"/>
</dbReference>
<dbReference type="STRING" id="84645.A0A498NWV9"/>
<gene>
    <name evidence="5" type="ORF">ROHU_003172</name>
    <name evidence="4" type="ORF">ROHU_021805</name>
</gene>
<evidence type="ECO:0000256" key="1">
    <source>
        <dbReference type="ARBA" id="ARBA00023157"/>
    </source>
</evidence>
<evidence type="ECO:0000256" key="2">
    <source>
        <dbReference type="SAM" id="SignalP"/>
    </source>
</evidence>
<dbReference type="SMART" id="SM00034">
    <property type="entry name" value="CLECT"/>
    <property type="match status" value="2"/>
</dbReference>
<keyword evidence="6" id="KW-1185">Reference proteome</keyword>
<dbReference type="AlphaFoldDB" id="A0A498NWV9"/>
<dbReference type="InterPro" id="IPR016187">
    <property type="entry name" value="CTDL_fold"/>
</dbReference>
<comment type="caution">
    <text evidence="5">The sequence shown here is derived from an EMBL/GenBank/DDBJ whole genome shotgun (WGS) entry which is preliminary data.</text>
</comment>
<dbReference type="GO" id="GO:0030246">
    <property type="term" value="F:carbohydrate binding"/>
    <property type="evidence" value="ECO:0007669"/>
    <property type="project" value="UniProtKB-KW"/>
</dbReference>
<dbReference type="Proteomes" id="UP000290572">
    <property type="component" value="Unassembled WGS sequence"/>
</dbReference>
<feature type="domain" description="C-type lectin" evidence="3">
    <location>
        <begin position="19"/>
        <end position="137"/>
    </location>
</feature>
<feature type="signal peptide" evidence="2">
    <location>
        <begin position="1"/>
        <end position="19"/>
    </location>
</feature>
<organism evidence="5 6">
    <name type="scientific">Labeo rohita</name>
    <name type="common">Indian major carp</name>
    <name type="synonym">Cyprinus rohita</name>
    <dbReference type="NCBI Taxonomy" id="84645"/>
    <lineage>
        <taxon>Eukaryota</taxon>
        <taxon>Metazoa</taxon>
        <taxon>Chordata</taxon>
        <taxon>Craniata</taxon>
        <taxon>Vertebrata</taxon>
        <taxon>Euteleostomi</taxon>
        <taxon>Actinopterygii</taxon>
        <taxon>Neopterygii</taxon>
        <taxon>Teleostei</taxon>
        <taxon>Ostariophysi</taxon>
        <taxon>Cypriniformes</taxon>
        <taxon>Cyprinidae</taxon>
        <taxon>Labeoninae</taxon>
        <taxon>Labeonini</taxon>
        <taxon>Labeo</taxon>
    </lineage>
</organism>
<dbReference type="EMBL" id="QBIY01012468">
    <property type="protein sequence ID" value="RXN24998.1"/>
    <property type="molecule type" value="Genomic_DNA"/>
</dbReference>
<dbReference type="SUPFAM" id="SSF56436">
    <property type="entry name" value="C-type lectin-like"/>
    <property type="match status" value="2"/>
</dbReference>
<evidence type="ECO:0000313" key="5">
    <source>
        <dbReference type="EMBL" id="RXN36176.1"/>
    </source>
</evidence>
<protein>
    <submittedName>
        <fullName evidence="5">C-type lectin-2-like protein</fullName>
    </submittedName>
</protein>
<keyword evidence="1" id="KW-1015">Disulfide bond</keyword>
<dbReference type="InterPro" id="IPR016186">
    <property type="entry name" value="C-type_lectin-like/link_sf"/>
</dbReference>
<sequence>MKTALLLVLLEALIPVASSQTHVFYFVPVNLSWPEAQGYCRQHYTDLATTDDQTDFEELLKTVNADFRGELIWTGLYRTSASATAPWTWSDQSQSTFRSWGVGQPNNYGGNQFCVGTSITGAFNDIGCYIKHAAFCYNGRRRHTVRLTVKSSPNVNDPEVKNKILAKIEQMLEENGFTEDVELSYRNQSDGNFQKTEQKTNITEPFEKYLILSNSFLLLLLAALMYVTFSQHHEFVYVSTLMNWSNAQKYCRERYTDLATTDNQADHDELLKTGGMAKFWLGLSRTRVTDVFVWSDQSSSSFTKWQSGQPNGQLCVNVEVGYWFDRNCVDNVPFACYFDRKRQIMRVEVKSSQNLNDPAVMNEISVNMEQILKQKGLAQHAKLSWRTQSNGNVFQKKDQMSEATKQTCV</sequence>
<dbReference type="PANTHER" id="PTHR45784">
    <property type="entry name" value="C-TYPE LECTIN DOMAIN FAMILY 20 MEMBER A-RELATED"/>
    <property type="match status" value="1"/>
</dbReference>
<evidence type="ECO:0000259" key="3">
    <source>
        <dbReference type="PROSITE" id="PS50041"/>
    </source>
</evidence>